<gene>
    <name evidence="2" type="ORF">ENV79_00545</name>
</gene>
<comment type="caution">
    <text evidence="2">The sequence shown here is derived from an EMBL/GenBank/DDBJ whole genome shotgun (WGS) entry which is preliminary data.</text>
</comment>
<evidence type="ECO:0000313" key="2">
    <source>
        <dbReference type="EMBL" id="HHR48124.1"/>
    </source>
</evidence>
<protein>
    <recommendedName>
        <fullName evidence="1">BsaWI restriction endonuclease type 2 domain-containing protein</fullName>
    </recommendedName>
</protein>
<organism evidence="2">
    <name type="scientific">candidate division WOR-3 bacterium</name>
    <dbReference type="NCBI Taxonomy" id="2052148"/>
    <lineage>
        <taxon>Bacteria</taxon>
        <taxon>Bacteria division WOR-3</taxon>
    </lineage>
</organism>
<accession>A0A7V5XZ02</accession>
<dbReference type="Pfam" id="PF18643">
    <property type="entry name" value="RE_BsaWI"/>
    <property type="match status" value="1"/>
</dbReference>
<name>A0A7V5XZ02_UNCW3</name>
<dbReference type="InterPro" id="IPR041551">
    <property type="entry name" value="RE_BsaWI"/>
</dbReference>
<feature type="domain" description="BsaWI restriction endonuclease type 2" evidence="1">
    <location>
        <begin position="74"/>
        <end position="159"/>
    </location>
</feature>
<reference evidence="2" key="1">
    <citation type="journal article" date="2020" name="mSystems">
        <title>Genome- and Community-Level Interaction Insights into Carbon Utilization and Element Cycling Functions of Hydrothermarchaeota in Hydrothermal Sediment.</title>
        <authorList>
            <person name="Zhou Z."/>
            <person name="Liu Y."/>
            <person name="Xu W."/>
            <person name="Pan J."/>
            <person name="Luo Z.H."/>
            <person name="Li M."/>
        </authorList>
    </citation>
    <scope>NUCLEOTIDE SEQUENCE [LARGE SCALE GENOMIC DNA]</scope>
    <source>
        <strain evidence="2">SpSt-791</strain>
    </source>
</reference>
<sequence>MNEETAKERQKRVAKVGGNWEEYVRLYLSEKLKNTKIEIIKGNEKEIKERSERLWKLLSLPLKSSLNIDNVWGDIDLIAIKDELPITIISCKLSLHGRFTETLFWSLLYRTLTKIKVVLATPDAGRQQKKDKWESEWGTPDEPTKDRLLAQSYLDGVYVENLKEFCPGIKEGQKTVFGGIIRPLHELPEDIIRWSKDISKFLTI</sequence>
<evidence type="ECO:0000259" key="1">
    <source>
        <dbReference type="Pfam" id="PF18643"/>
    </source>
</evidence>
<dbReference type="AlphaFoldDB" id="A0A7V5XZ02"/>
<dbReference type="EMBL" id="DTHS01000008">
    <property type="protein sequence ID" value="HHR48124.1"/>
    <property type="molecule type" value="Genomic_DNA"/>
</dbReference>
<proteinExistence type="predicted"/>